<dbReference type="AlphaFoldDB" id="A0A2U1PFT1"/>
<reference evidence="3 4" key="1">
    <citation type="journal article" date="2018" name="Mol. Plant">
        <title>The genome of Artemisia annua provides insight into the evolution of Asteraceae family and artemisinin biosynthesis.</title>
        <authorList>
            <person name="Shen Q."/>
            <person name="Zhang L."/>
            <person name="Liao Z."/>
            <person name="Wang S."/>
            <person name="Yan T."/>
            <person name="Shi P."/>
            <person name="Liu M."/>
            <person name="Fu X."/>
            <person name="Pan Q."/>
            <person name="Wang Y."/>
            <person name="Lv Z."/>
            <person name="Lu X."/>
            <person name="Zhang F."/>
            <person name="Jiang W."/>
            <person name="Ma Y."/>
            <person name="Chen M."/>
            <person name="Hao X."/>
            <person name="Li L."/>
            <person name="Tang Y."/>
            <person name="Lv G."/>
            <person name="Zhou Y."/>
            <person name="Sun X."/>
            <person name="Brodelius P.E."/>
            <person name="Rose J.K.C."/>
            <person name="Tang K."/>
        </authorList>
    </citation>
    <scope>NUCLEOTIDE SEQUENCE [LARGE SCALE GENOMIC DNA]</scope>
    <source>
        <strain evidence="4">cv. Huhao1</strain>
        <tissue evidence="3">Leaf</tissue>
    </source>
</reference>
<keyword evidence="4" id="KW-1185">Reference proteome</keyword>
<proteinExistence type="predicted"/>
<gene>
    <name evidence="3" type="ORF">CTI12_AA005460</name>
</gene>
<name>A0A2U1PFT1_ARTAN</name>
<dbReference type="Proteomes" id="UP000245207">
    <property type="component" value="Unassembled WGS sequence"/>
</dbReference>
<evidence type="ECO:0000256" key="2">
    <source>
        <dbReference type="SAM" id="MobiDB-lite"/>
    </source>
</evidence>
<keyword evidence="1" id="KW-0175">Coiled coil</keyword>
<feature type="compositionally biased region" description="Polar residues" evidence="2">
    <location>
        <begin position="1"/>
        <end position="15"/>
    </location>
</feature>
<evidence type="ECO:0000313" key="4">
    <source>
        <dbReference type="Proteomes" id="UP000245207"/>
    </source>
</evidence>
<accession>A0A2U1PFT1</accession>
<dbReference type="EMBL" id="PKPP01001211">
    <property type="protein sequence ID" value="PWA84599.1"/>
    <property type="molecule type" value="Genomic_DNA"/>
</dbReference>
<protein>
    <submittedName>
        <fullName evidence="3">Uncharacterized protein</fullName>
    </submittedName>
</protein>
<feature type="coiled-coil region" evidence="1">
    <location>
        <begin position="54"/>
        <end position="81"/>
    </location>
</feature>
<feature type="region of interest" description="Disordered" evidence="2">
    <location>
        <begin position="1"/>
        <end position="28"/>
    </location>
</feature>
<evidence type="ECO:0000313" key="3">
    <source>
        <dbReference type="EMBL" id="PWA84599.1"/>
    </source>
</evidence>
<organism evidence="3 4">
    <name type="scientific">Artemisia annua</name>
    <name type="common">Sweet wormwood</name>
    <dbReference type="NCBI Taxonomy" id="35608"/>
    <lineage>
        <taxon>Eukaryota</taxon>
        <taxon>Viridiplantae</taxon>
        <taxon>Streptophyta</taxon>
        <taxon>Embryophyta</taxon>
        <taxon>Tracheophyta</taxon>
        <taxon>Spermatophyta</taxon>
        <taxon>Magnoliopsida</taxon>
        <taxon>eudicotyledons</taxon>
        <taxon>Gunneridae</taxon>
        <taxon>Pentapetalae</taxon>
        <taxon>asterids</taxon>
        <taxon>campanulids</taxon>
        <taxon>Asterales</taxon>
        <taxon>Asteraceae</taxon>
        <taxon>Asteroideae</taxon>
        <taxon>Anthemideae</taxon>
        <taxon>Artemisiinae</taxon>
        <taxon>Artemisia</taxon>
    </lineage>
</organism>
<evidence type="ECO:0000256" key="1">
    <source>
        <dbReference type="SAM" id="Coils"/>
    </source>
</evidence>
<dbReference type="OrthoDB" id="10605502at2759"/>
<sequence>MSSGGFKNETECSTGQGKGGESDQSKQTEEITIIGADLTTELTSVLRSMIPMIVEETLKKLQEKRQVVQETTKRLKEEELQEWESRKMFFISRPPEYDGYNTTIYNWFSEMENAFERCECSDGHKVLYASFMLRGGVKGSNLTLEEEESNELGRNSVHDLAGVNF</sequence>
<comment type="caution">
    <text evidence="3">The sequence shown here is derived from an EMBL/GenBank/DDBJ whole genome shotgun (WGS) entry which is preliminary data.</text>
</comment>